<dbReference type="Gene3D" id="3.40.140.80">
    <property type="match status" value="1"/>
</dbReference>
<proteinExistence type="predicted"/>
<dbReference type="OrthoDB" id="9789836at2"/>
<organism evidence="3 4">
    <name type="scientific">Nitrospina gracilis (strain 3/211)</name>
    <dbReference type="NCBI Taxonomy" id="1266370"/>
    <lineage>
        <taxon>Bacteria</taxon>
        <taxon>Pseudomonadati</taxon>
        <taxon>Nitrospinota/Tectimicrobiota group</taxon>
        <taxon>Nitrospinota</taxon>
        <taxon>Nitrospinia</taxon>
        <taxon>Nitrospinales</taxon>
        <taxon>Nitrospinaceae</taxon>
        <taxon>Nitrospina</taxon>
    </lineage>
</organism>
<reference evidence="3 4" key="1">
    <citation type="journal article" date="2013" name="Front. Microbiol.">
        <title>The genome of Nitrospina gracilis illuminates the metabolism and evolution of the major marine nitrite oxidizer.</title>
        <authorList>
            <person name="Luecker S."/>
            <person name="Nowka B."/>
            <person name="Rattei T."/>
            <person name="Spieck E."/>
            <person name="and Daims H."/>
        </authorList>
    </citation>
    <scope>NUCLEOTIDE SEQUENCE [LARGE SCALE GENOMIC DNA]</scope>
    <source>
        <strain evidence="3 4">3/211</strain>
    </source>
</reference>
<evidence type="ECO:0000259" key="1">
    <source>
        <dbReference type="Pfam" id="PF06230"/>
    </source>
</evidence>
<dbReference type="EMBL" id="CAQJ01000015">
    <property type="protein sequence ID" value="CCQ89554.1"/>
    <property type="molecule type" value="Genomic_DNA"/>
</dbReference>
<dbReference type="Pfam" id="PF17930">
    <property type="entry name" value="LpxI_N"/>
    <property type="match status" value="1"/>
</dbReference>
<evidence type="ECO:0000313" key="3">
    <source>
        <dbReference type="EMBL" id="CCQ89554.1"/>
    </source>
</evidence>
<feature type="domain" description="LpxI N-terminal" evidence="2">
    <location>
        <begin position="9"/>
        <end position="137"/>
    </location>
</feature>
<protein>
    <recommendedName>
        <fullName evidence="5">DUF1009 domain-containing protein</fullName>
    </recommendedName>
</protein>
<evidence type="ECO:0000259" key="2">
    <source>
        <dbReference type="Pfam" id="PF17930"/>
    </source>
</evidence>
<dbReference type="InterPro" id="IPR053174">
    <property type="entry name" value="LpxI"/>
</dbReference>
<sequence length="287" mass="31295">MNHDREHPIGLIAGAGDIPVYFARKAKERGIPLISVSFTEAIGETLQPYVEQNFCISPVKAGKIFSTLEATHVREVLILGKVEKEMIFRPQMFDMFSLKFMMSLTTSQDKDILTRIIEEVEKRGYTVLDQMDFMMELYPPAGVLTRAKPSKKSLADIEAGFAIAKYMADQEIGQTLVMKDGTVIAVEAVEGTDRTLARGCELSQGECTAIKVSRTDQDYRFDSPGIGPKTVETLIAGNAAALAIEAGRVMVIEREKVVDMADAAGLAIVSVQPPVPPSHSTPTLDAA</sequence>
<dbReference type="InterPro" id="IPR010415">
    <property type="entry name" value="LpxI_C"/>
</dbReference>
<dbReference type="PANTHER" id="PTHR39962">
    <property type="entry name" value="BLL4848 PROTEIN"/>
    <property type="match status" value="1"/>
</dbReference>
<dbReference type="Proteomes" id="UP000011704">
    <property type="component" value="Unassembled WGS sequence"/>
</dbReference>
<comment type="caution">
    <text evidence="3">The sequence shown here is derived from an EMBL/GenBank/DDBJ whole genome shotgun (WGS) entry which is preliminary data.</text>
</comment>
<dbReference type="HOGENOM" id="CLU_085042_0_0_0"/>
<name>M1YW73_NITG3</name>
<gene>
    <name evidence="3" type="ORF">NITGR_130020</name>
</gene>
<dbReference type="STRING" id="1266370.NITGR_130020"/>
<dbReference type="InParanoid" id="M1YW73"/>
<evidence type="ECO:0000313" key="4">
    <source>
        <dbReference type="Proteomes" id="UP000011704"/>
    </source>
</evidence>
<dbReference type="AlphaFoldDB" id="M1YW73"/>
<accession>M1YW73</accession>
<evidence type="ECO:0008006" key="5">
    <source>
        <dbReference type="Google" id="ProtNLM"/>
    </source>
</evidence>
<dbReference type="InterPro" id="IPR041255">
    <property type="entry name" value="LpxI_N"/>
</dbReference>
<keyword evidence="4" id="KW-1185">Reference proteome</keyword>
<dbReference type="Pfam" id="PF06230">
    <property type="entry name" value="LpxI_C"/>
    <property type="match status" value="1"/>
</dbReference>
<dbReference type="RefSeq" id="WP_005006114.1">
    <property type="nucleotide sequence ID" value="NZ_HG422173.1"/>
</dbReference>
<dbReference type="InterPro" id="IPR043167">
    <property type="entry name" value="LpxI_C_sf"/>
</dbReference>
<dbReference type="Gene3D" id="3.40.50.20">
    <property type="match status" value="1"/>
</dbReference>
<feature type="domain" description="LpxI C-terminal" evidence="1">
    <location>
        <begin position="140"/>
        <end position="269"/>
    </location>
</feature>
<dbReference type="PANTHER" id="PTHR39962:SF1">
    <property type="entry name" value="LPXI FAMILY PROTEIN"/>
    <property type="match status" value="1"/>
</dbReference>